<dbReference type="SUPFAM" id="SSF51905">
    <property type="entry name" value="FAD/NAD(P)-binding domain"/>
    <property type="match status" value="1"/>
</dbReference>
<reference evidence="3 4" key="1">
    <citation type="submission" date="2024-12" db="EMBL/GenBank/DDBJ databases">
        <title>The coexistence of Mycolicibacterium septicum and Mycolicibacterium nivoides in clinical samples.</title>
        <authorList>
            <person name="Wang C."/>
            <person name="Feng Y."/>
            <person name="Zong Z."/>
        </authorList>
    </citation>
    <scope>NUCLEOTIDE SEQUENCE [LARGE SCALE GENOMIC DNA]</scope>
    <source>
        <strain evidence="3 4">120309</strain>
    </source>
</reference>
<dbReference type="PANTHER" id="PTHR13847">
    <property type="entry name" value="SARCOSINE DEHYDROGENASE-RELATED"/>
    <property type="match status" value="1"/>
</dbReference>
<organism evidence="3 4">
    <name type="scientific">Mycolicibacterium nivoides</name>
    <dbReference type="NCBI Taxonomy" id="2487344"/>
    <lineage>
        <taxon>Bacteria</taxon>
        <taxon>Bacillati</taxon>
        <taxon>Actinomycetota</taxon>
        <taxon>Actinomycetes</taxon>
        <taxon>Mycobacteriales</taxon>
        <taxon>Mycobacteriaceae</taxon>
        <taxon>Mycolicibacterium</taxon>
    </lineage>
</organism>
<dbReference type="EC" id="1.-.-.-" evidence="3"/>
<evidence type="ECO:0000313" key="4">
    <source>
        <dbReference type="Proteomes" id="UP001635816"/>
    </source>
</evidence>
<comment type="caution">
    <text evidence="3">The sequence shown here is derived from an EMBL/GenBank/DDBJ whole genome shotgun (WGS) entry which is preliminary data.</text>
</comment>
<dbReference type="EMBL" id="JBKBDD010000030">
    <property type="protein sequence ID" value="MFN6548606.1"/>
    <property type="molecule type" value="Genomic_DNA"/>
</dbReference>
<evidence type="ECO:0000313" key="3">
    <source>
        <dbReference type="EMBL" id="MFN6548606.1"/>
    </source>
</evidence>
<dbReference type="Pfam" id="PF01266">
    <property type="entry name" value="DAO"/>
    <property type="match status" value="1"/>
</dbReference>
<keyword evidence="4" id="KW-1185">Reference proteome</keyword>
<evidence type="ECO:0000256" key="1">
    <source>
        <dbReference type="ARBA" id="ARBA00023002"/>
    </source>
</evidence>
<evidence type="ECO:0000259" key="2">
    <source>
        <dbReference type="Pfam" id="PF01266"/>
    </source>
</evidence>
<dbReference type="Proteomes" id="UP001635816">
    <property type="component" value="Unassembled WGS sequence"/>
</dbReference>
<keyword evidence="1 3" id="KW-0560">Oxidoreductase</keyword>
<dbReference type="GO" id="GO:0016491">
    <property type="term" value="F:oxidoreductase activity"/>
    <property type="evidence" value="ECO:0007669"/>
    <property type="project" value="UniProtKB-KW"/>
</dbReference>
<feature type="domain" description="FAD dependent oxidoreductase" evidence="2">
    <location>
        <begin position="8"/>
        <end position="389"/>
    </location>
</feature>
<dbReference type="Gene3D" id="3.50.50.60">
    <property type="entry name" value="FAD/NAD(P)-binding domain"/>
    <property type="match status" value="2"/>
</dbReference>
<gene>
    <name evidence="3" type="ORF">ACK4CT_36260</name>
</gene>
<proteinExistence type="predicted"/>
<protein>
    <submittedName>
        <fullName evidence="3">NAD(P)/FAD-dependent oxidoreductase</fullName>
        <ecNumber evidence="3">1.-.-.-</ecNumber>
    </submittedName>
</protein>
<sequence>MSKADTCIVIGGGVAGLWTAWALADSGINVTLLDAGKVGSGASWGNAGWICPAQTGPLPEPGLILHGIKDLAKQDSALHFTPSALLRMGPWLAQFARYCNQRAYDKGVEALTTLGYPSFKLIEQLGLDRHCDKTGVMAVAKRRSDVEHFVERLTLLTALGQEPPGEILSGDAVQDVEPVIGRGQSAVLIKNHWQIIPDRFTAALADEVRRAGVTIVEHQRVSSFDAHHGIVHAVRTAEGAHAADCVVIAAGAQTADLTRQLGYPMPLIGGKGYSIDVVPTRMPKQAVMGLDTHIAVSPMGGQMRIAGIMEFSTSPETIAKPRVDALKRSAANLVGSWTKESVPWTGLRPVAPDGLPLIGRLAPASNVFVATGYSMLGMTISPAAGTFLARSIIDGDDGATGPFSPQRFRKRHIQM</sequence>
<dbReference type="PANTHER" id="PTHR13847:SF289">
    <property type="entry name" value="GLYCINE OXIDASE"/>
    <property type="match status" value="1"/>
</dbReference>
<dbReference type="Gene3D" id="3.30.9.10">
    <property type="entry name" value="D-Amino Acid Oxidase, subunit A, domain 2"/>
    <property type="match status" value="1"/>
</dbReference>
<dbReference type="InterPro" id="IPR036188">
    <property type="entry name" value="FAD/NAD-bd_sf"/>
</dbReference>
<dbReference type="RefSeq" id="WP_409545995.1">
    <property type="nucleotide sequence ID" value="NZ_JBKBDD010000030.1"/>
</dbReference>
<accession>A0ABW9LPR8</accession>
<name>A0ABW9LPR8_9MYCO</name>
<dbReference type="InterPro" id="IPR006076">
    <property type="entry name" value="FAD-dep_OxRdtase"/>
</dbReference>